<feature type="domain" description="Response regulatory" evidence="2">
    <location>
        <begin position="7"/>
        <end position="130"/>
    </location>
</feature>
<dbReference type="PANTHER" id="PTHR44520">
    <property type="entry name" value="RESPONSE REGULATOR RCP1-RELATED"/>
    <property type="match status" value="1"/>
</dbReference>
<name>A0AAE4CVK3_9ACTN</name>
<evidence type="ECO:0000259" key="2">
    <source>
        <dbReference type="PROSITE" id="PS50110"/>
    </source>
</evidence>
<organism evidence="3 4">
    <name type="scientific">Catenuloplanes niger</name>
    <dbReference type="NCBI Taxonomy" id="587534"/>
    <lineage>
        <taxon>Bacteria</taxon>
        <taxon>Bacillati</taxon>
        <taxon>Actinomycetota</taxon>
        <taxon>Actinomycetes</taxon>
        <taxon>Micromonosporales</taxon>
        <taxon>Micromonosporaceae</taxon>
        <taxon>Catenuloplanes</taxon>
    </lineage>
</organism>
<dbReference type="SMART" id="SM00448">
    <property type="entry name" value="REC"/>
    <property type="match status" value="1"/>
</dbReference>
<dbReference type="GO" id="GO:0000160">
    <property type="term" value="P:phosphorelay signal transduction system"/>
    <property type="evidence" value="ECO:0007669"/>
    <property type="project" value="InterPro"/>
</dbReference>
<dbReference type="InterPro" id="IPR001789">
    <property type="entry name" value="Sig_transdc_resp-reg_receiver"/>
</dbReference>
<evidence type="ECO:0000256" key="1">
    <source>
        <dbReference type="PROSITE-ProRule" id="PRU00169"/>
    </source>
</evidence>
<keyword evidence="4" id="KW-1185">Reference proteome</keyword>
<gene>
    <name evidence="3" type="ORF">J2S44_007726</name>
</gene>
<dbReference type="CDD" id="cd17557">
    <property type="entry name" value="REC_Rcp-like"/>
    <property type="match status" value="1"/>
</dbReference>
<dbReference type="InterPro" id="IPR052893">
    <property type="entry name" value="TCS_response_regulator"/>
</dbReference>
<comment type="caution">
    <text evidence="3">The sequence shown here is derived from an EMBL/GenBank/DDBJ whole genome shotgun (WGS) entry which is preliminary data.</text>
</comment>
<accession>A0AAE4CVK3</accession>
<dbReference type="Proteomes" id="UP001183629">
    <property type="component" value="Unassembled WGS sequence"/>
</dbReference>
<keyword evidence="1" id="KW-0597">Phosphoprotein</keyword>
<reference evidence="3 4" key="1">
    <citation type="submission" date="2023-07" db="EMBL/GenBank/DDBJ databases">
        <title>Sequencing the genomes of 1000 actinobacteria strains.</title>
        <authorList>
            <person name="Klenk H.-P."/>
        </authorList>
    </citation>
    <scope>NUCLEOTIDE SEQUENCE [LARGE SCALE GENOMIC DNA]</scope>
    <source>
        <strain evidence="3 4">DSM 44711</strain>
    </source>
</reference>
<feature type="modified residue" description="4-aspartylphosphate" evidence="1">
    <location>
        <position position="63"/>
    </location>
</feature>
<dbReference type="Gene3D" id="3.40.50.2300">
    <property type="match status" value="1"/>
</dbReference>
<dbReference type="SUPFAM" id="SSF52172">
    <property type="entry name" value="CheY-like"/>
    <property type="match status" value="1"/>
</dbReference>
<proteinExistence type="predicted"/>
<dbReference type="RefSeq" id="WP_310424831.1">
    <property type="nucleotide sequence ID" value="NZ_JAVDYC010000001.1"/>
</dbReference>
<evidence type="ECO:0000313" key="3">
    <source>
        <dbReference type="EMBL" id="MDR7327476.1"/>
    </source>
</evidence>
<evidence type="ECO:0000313" key="4">
    <source>
        <dbReference type="Proteomes" id="UP001183629"/>
    </source>
</evidence>
<sequence>MTSSQGRILLVDDSADDVALTLRALRKNHITNAVEIASDGEEALKCLFPEDRQQPLPALVLLDLNMPKIGGLEVLRRIRGDQRTRYLPVVVLTTSSEDQDIVRTYDLGGNSFVRKPVAFDEFLDAIRLLGCYWLLVNQVAQHRAAAG</sequence>
<dbReference type="PANTHER" id="PTHR44520:SF1">
    <property type="entry name" value="TWO-COMPONENT SYSTEM REGULATORY PROTEIN"/>
    <property type="match status" value="1"/>
</dbReference>
<dbReference type="PROSITE" id="PS50110">
    <property type="entry name" value="RESPONSE_REGULATORY"/>
    <property type="match status" value="1"/>
</dbReference>
<dbReference type="Pfam" id="PF00072">
    <property type="entry name" value="Response_reg"/>
    <property type="match status" value="1"/>
</dbReference>
<dbReference type="EMBL" id="JAVDYC010000001">
    <property type="protein sequence ID" value="MDR7327476.1"/>
    <property type="molecule type" value="Genomic_DNA"/>
</dbReference>
<dbReference type="InterPro" id="IPR011006">
    <property type="entry name" value="CheY-like_superfamily"/>
</dbReference>
<protein>
    <submittedName>
        <fullName evidence="3">Two-component system response regulator</fullName>
    </submittedName>
</protein>
<dbReference type="AlphaFoldDB" id="A0AAE4CVK3"/>